<protein>
    <recommendedName>
        <fullName evidence="4">F-box domain-containing protein</fullName>
    </recommendedName>
</protein>
<evidence type="ECO:0008006" key="4">
    <source>
        <dbReference type="Google" id="ProtNLM"/>
    </source>
</evidence>
<proteinExistence type="predicted"/>
<dbReference type="EMBL" id="KL142377">
    <property type="protein sequence ID" value="KDR77307.1"/>
    <property type="molecule type" value="Genomic_DNA"/>
</dbReference>
<dbReference type="Proteomes" id="UP000027222">
    <property type="component" value="Unassembled WGS sequence"/>
</dbReference>
<gene>
    <name evidence="2" type="ORF">GALMADRAFT_246657</name>
</gene>
<name>A0A067T4N0_GALM3</name>
<accession>A0A067T4N0</accession>
<organism evidence="2 3">
    <name type="scientific">Galerina marginata (strain CBS 339.88)</name>
    <dbReference type="NCBI Taxonomy" id="685588"/>
    <lineage>
        <taxon>Eukaryota</taxon>
        <taxon>Fungi</taxon>
        <taxon>Dikarya</taxon>
        <taxon>Basidiomycota</taxon>
        <taxon>Agaricomycotina</taxon>
        <taxon>Agaricomycetes</taxon>
        <taxon>Agaricomycetidae</taxon>
        <taxon>Agaricales</taxon>
        <taxon>Agaricineae</taxon>
        <taxon>Strophariaceae</taxon>
        <taxon>Galerina</taxon>
    </lineage>
</organism>
<reference evidence="3" key="1">
    <citation type="journal article" date="2014" name="Proc. Natl. Acad. Sci. U.S.A.">
        <title>Extensive sampling of basidiomycete genomes demonstrates inadequacy of the white-rot/brown-rot paradigm for wood decay fungi.</title>
        <authorList>
            <person name="Riley R."/>
            <person name="Salamov A.A."/>
            <person name="Brown D.W."/>
            <person name="Nagy L.G."/>
            <person name="Floudas D."/>
            <person name="Held B.W."/>
            <person name="Levasseur A."/>
            <person name="Lombard V."/>
            <person name="Morin E."/>
            <person name="Otillar R."/>
            <person name="Lindquist E.A."/>
            <person name="Sun H."/>
            <person name="LaButti K.M."/>
            <person name="Schmutz J."/>
            <person name="Jabbour D."/>
            <person name="Luo H."/>
            <person name="Baker S.E."/>
            <person name="Pisabarro A.G."/>
            <person name="Walton J.D."/>
            <person name="Blanchette R.A."/>
            <person name="Henrissat B."/>
            <person name="Martin F."/>
            <person name="Cullen D."/>
            <person name="Hibbett D.S."/>
            <person name="Grigoriev I.V."/>
        </authorList>
    </citation>
    <scope>NUCLEOTIDE SEQUENCE [LARGE SCALE GENOMIC DNA]</scope>
    <source>
        <strain evidence="3">CBS 339.88</strain>
    </source>
</reference>
<feature type="region of interest" description="Disordered" evidence="1">
    <location>
        <begin position="481"/>
        <end position="504"/>
    </location>
</feature>
<dbReference type="STRING" id="685588.A0A067T4N0"/>
<dbReference type="OrthoDB" id="3048627at2759"/>
<sequence length="560" mass="63158">MNVSTSSLDAPYASLKSISALPPEILLNIFEEVYLASCDLDVDTPDDLTDLRLFPRCITGVCKAWKKLIKSVPHFATQIMIFVDEPVSPSDLAAEFKISKSLLIKVFVIRRDYSPAEDMLEKRRVKGVMQVLARHITRCKVVVFDLLHNSSLPRITDFSGSACKLRTLRVKCRLPGLVDDHVQPTPSLAREPDAFLCPSLQYLDLDGRVFIAAMRIPGWDESIRLLTQKRLSITNITYSEGQDFDLHKFLVALSKLGHLTTLELSNVDLDSWSCIGRESPSIFIQNFEFEGLNGDFITGFFAHHHNRIEVSNISFTNCQLGPTEYLHCWRLNLQRILPGEDITEFVKDWDGFGLHIQDCPGLDDRLLELLSNFQASKEALFAPTLRELHISSSGSLSVQAVKNLVFIRGIEAEMHDPELDGGQCLPMYSISVADSGPSPSPEDRQWLEEKLERFWWYTTPASCESPILDCDCSQWDFSEFNDPELEGPDTQSQQPPPPDSPILSQDYSLIEWSPEDKFLNTYLAVLGQCGKPDAAQLPFRLNRPQRSPTTFPLQGLVVHV</sequence>
<dbReference type="HOGENOM" id="CLU_027732_1_0_1"/>
<evidence type="ECO:0000313" key="2">
    <source>
        <dbReference type="EMBL" id="KDR77307.1"/>
    </source>
</evidence>
<keyword evidence="3" id="KW-1185">Reference proteome</keyword>
<dbReference type="AlphaFoldDB" id="A0A067T4N0"/>
<evidence type="ECO:0000313" key="3">
    <source>
        <dbReference type="Proteomes" id="UP000027222"/>
    </source>
</evidence>
<evidence type="ECO:0000256" key="1">
    <source>
        <dbReference type="SAM" id="MobiDB-lite"/>
    </source>
</evidence>